<evidence type="ECO:0000256" key="1">
    <source>
        <dbReference type="SAM" id="Coils"/>
    </source>
</evidence>
<dbReference type="GeneID" id="66608795"/>
<sequence length="328" mass="39392">MENTNAKTQPAINELDKTTVQDTIKNYEQQLQKELNEEQLKAFKKRFKYLKLTKREVIEKESRELLLQAFRDFENCEKIKGNHCPNKGNAHLNIFREPPFWTKSNKKVLGKLIGIKMSCAKSIDKEDIFKLRYSNFIIYKPNWFKYADEFPQINQLPINKFQEESFEEIRNDLSELYENEKNHKENISFFNLQKVNFNHEGAKLLLCDFVERGVKTALLYCEEFVSRFDRAYWKVDDYLDLINEANVIIFVSLGEESFVSKNYILFLTRLFDIINSKRKDVYFFSTEYNEKNGLIQAFQKSIHFKAKWVNSFFEQLNYFFEMKREEIK</sequence>
<feature type="coiled-coil region" evidence="1">
    <location>
        <begin position="159"/>
        <end position="186"/>
    </location>
</feature>
<dbReference type="RefSeq" id="WP_010874882.1">
    <property type="nucleotide sequence ID" value="NZ_CP010546.1"/>
</dbReference>
<dbReference type="AlphaFoldDB" id="A0A0H3DN28"/>
<name>A0A0H3DN28_MYCPB</name>
<evidence type="ECO:0000313" key="2">
    <source>
        <dbReference type="EMBL" id="ADK87108.1"/>
    </source>
</evidence>
<dbReference type="PaxDb" id="722438-MPNE_0621"/>
<protein>
    <submittedName>
        <fullName evidence="2">Uncharacterized protein</fullName>
    </submittedName>
</protein>
<dbReference type="eggNOG" id="ENOG5031Z78">
    <property type="taxonomic scope" value="Bacteria"/>
</dbReference>
<reference evidence="2 3" key="1">
    <citation type="journal article" date="2010" name="Appl. Environ. Microbiol.">
        <title>Targeted chromosomal knockouts in Mycoplasma pneumoniae.</title>
        <authorList>
            <person name="Krishnakumar R."/>
            <person name="Assad-Garcia N."/>
            <person name="Benders G.A."/>
            <person name="Phan Q."/>
            <person name="Montague M.G."/>
            <person name="Glass J.I."/>
        </authorList>
    </citation>
    <scope>NUCLEOTIDE SEQUENCE [LARGE SCALE GENOMIC DNA]</scope>
    <source>
        <strain evidence="3">ATCC 15531 / DSM 22911 / NBRC 14401 / NCTC 10119 / FH</strain>
    </source>
</reference>
<dbReference type="PATRIC" id="fig|722438.3.peg.598"/>
<accession>A0A0H3DN28</accession>
<keyword evidence="1" id="KW-0175">Coiled coil</keyword>
<proteinExistence type="predicted"/>
<dbReference type="EMBL" id="CP002077">
    <property type="protein sequence ID" value="ADK87108.1"/>
    <property type="molecule type" value="Genomic_DNA"/>
</dbReference>
<evidence type="ECO:0000313" key="3">
    <source>
        <dbReference type="Proteomes" id="UP000007756"/>
    </source>
</evidence>
<dbReference type="HOGENOM" id="CLU_846847_0_0_14"/>
<gene>
    <name evidence="2" type="ordered locus">MPNE_0621</name>
</gene>
<organism evidence="2 3">
    <name type="scientific">Mycoplasmoides pneumoniae (strain ATCC 15531 / DSM 23978 / CIP 103766 / NBRC 14401 / NCTC 10119 / FH)</name>
    <name type="common">Mycoplasma pneumoniae</name>
    <dbReference type="NCBI Taxonomy" id="722438"/>
    <lineage>
        <taxon>Bacteria</taxon>
        <taxon>Bacillati</taxon>
        <taxon>Mycoplasmatota</taxon>
        <taxon>Mycoplasmoidales</taxon>
        <taxon>Mycoplasmoidaceae</taxon>
        <taxon>Mycoplasmoides</taxon>
    </lineage>
</organism>
<dbReference type="KEGG" id="mpj:MPNE_0621"/>
<dbReference type="Proteomes" id="UP000007756">
    <property type="component" value="Chromosome"/>
</dbReference>